<dbReference type="GO" id="GO:0005737">
    <property type="term" value="C:cytoplasm"/>
    <property type="evidence" value="ECO:0007669"/>
    <property type="project" value="InterPro"/>
</dbReference>
<dbReference type="RefSeq" id="WP_071900485.1">
    <property type="nucleotide sequence ID" value="NZ_MPIN01000005.1"/>
</dbReference>
<dbReference type="EC" id="3.6.1.1" evidence="2"/>
<reference evidence="6 7" key="2">
    <citation type="submission" date="2016-12" db="EMBL/GenBank/DDBJ databases">
        <title>Draft Genome Sequence of Cystobacter ferrugineus Strain Cbfe23.</title>
        <authorList>
            <person name="Akbar S."/>
            <person name="Dowd S.E."/>
            <person name="Stevens D.C."/>
        </authorList>
    </citation>
    <scope>NUCLEOTIDE SEQUENCE [LARGE SCALE GENOMIC DNA]</scope>
    <source>
        <strain evidence="6 7">Cbfe23</strain>
    </source>
</reference>
<keyword evidence="7" id="KW-1185">Reference proteome</keyword>
<dbReference type="PANTHER" id="PTHR10286">
    <property type="entry name" value="INORGANIC PYROPHOSPHATASE"/>
    <property type="match status" value="1"/>
</dbReference>
<reference evidence="7" key="1">
    <citation type="submission" date="2016-11" db="EMBL/GenBank/DDBJ databases">
        <authorList>
            <person name="Shukria A."/>
            <person name="Stevens D.C."/>
        </authorList>
    </citation>
    <scope>NUCLEOTIDE SEQUENCE [LARGE SCALE GENOMIC DNA]</scope>
    <source>
        <strain evidence="7">Cbfe23</strain>
    </source>
</reference>
<dbReference type="AlphaFoldDB" id="A0A1L9B9W1"/>
<evidence type="ECO:0000256" key="3">
    <source>
        <dbReference type="ARBA" id="ARBA00022723"/>
    </source>
</evidence>
<dbReference type="Gene3D" id="3.90.80.10">
    <property type="entry name" value="Inorganic pyrophosphatase"/>
    <property type="match status" value="1"/>
</dbReference>
<comment type="cofactor">
    <cofactor evidence="1">
        <name>Mg(2+)</name>
        <dbReference type="ChEBI" id="CHEBI:18420"/>
    </cofactor>
</comment>
<evidence type="ECO:0000256" key="1">
    <source>
        <dbReference type="ARBA" id="ARBA00001946"/>
    </source>
</evidence>
<accession>A0A1L9B9W1</accession>
<dbReference type="SUPFAM" id="SSF50324">
    <property type="entry name" value="Inorganic pyrophosphatase"/>
    <property type="match status" value="1"/>
</dbReference>
<keyword evidence="5" id="KW-0460">Magnesium</keyword>
<comment type="caution">
    <text evidence="6">The sequence shown here is derived from an EMBL/GenBank/DDBJ whole genome shotgun (WGS) entry which is preliminary data.</text>
</comment>
<dbReference type="Proteomes" id="UP000182229">
    <property type="component" value="Unassembled WGS sequence"/>
</dbReference>
<dbReference type="GO" id="GO:0006796">
    <property type="term" value="P:phosphate-containing compound metabolic process"/>
    <property type="evidence" value="ECO:0007669"/>
    <property type="project" value="InterPro"/>
</dbReference>
<dbReference type="GO" id="GO:0004427">
    <property type="term" value="F:inorganic diphosphate phosphatase activity"/>
    <property type="evidence" value="ECO:0007669"/>
    <property type="project" value="UniProtKB-EC"/>
</dbReference>
<sequence length="182" mass="20298">MTTDLTRIPLHGRDGAFHVVVESPQGTTVKLKYEPELGAFTVSRPLVHGLRYPFDWGFIPSTEASDGDPLDALVYWDQSTYPGVVLPCRALGVLKVDQKKKRGTGRERNDRLLAVPVIAARAQNLHSVKELSRREREELEHFFTAAVAFADKDVRILGWEGPEAAERMVEEAAATFSRKAGR</sequence>
<gene>
    <name evidence="6" type="ORF">BON30_22045</name>
</gene>
<keyword evidence="3" id="KW-0479">Metal-binding</keyword>
<proteinExistence type="predicted"/>
<dbReference type="GO" id="GO:0000287">
    <property type="term" value="F:magnesium ion binding"/>
    <property type="evidence" value="ECO:0007669"/>
    <property type="project" value="InterPro"/>
</dbReference>
<evidence type="ECO:0000313" key="7">
    <source>
        <dbReference type="Proteomes" id="UP000182229"/>
    </source>
</evidence>
<protein>
    <recommendedName>
        <fullName evidence="2">inorganic diphosphatase</fullName>
        <ecNumber evidence="2">3.6.1.1</ecNumber>
    </recommendedName>
</protein>
<dbReference type="OrthoDB" id="5187599at2"/>
<dbReference type="EMBL" id="MPIN01000005">
    <property type="protein sequence ID" value="OJH39046.1"/>
    <property type="molecule type" value="Genomic_DNA"/>
</dbReference>
<dbReference type="Pfam" id="PF00719">
    <property type="entry name" value="Pyrophosphatase"/>
    <property type="match status" value="1"/>
</dbReference>
<keyword evidence="4" id="KW-0378">Hydrolase</keyword>
<dbReference type="PROSITE" id="PS00387">
    <property type="entry name" value="PPASE"/>
    <property type="match status" value="1"/>
</dbReference>
<evidence type="ECO:0000256" key="2">
    <source>
        <dbReference type="ARBA" id="ARBA00012146"/>
    </source>
</evidence>
<dbReference type="InterPro" id="IPR036649">
    <property type="entry name" value="Pyrophosphatase_sf"/>
</dbReference>
<evidence type="ECO:0000256" key="5">
    <source>
        <dbReference type="ARBA" id="ARBA00022842"/>
    </source>
</evidence>
<evidence type="ECO:0000313" key="6">
    <source>
        <dbReference type="EMBL" id="OJH39046.1"/>
    </source>
</evidence>
<name>A0A1L9B9W1_9BACT</name>
<dbReference type="InterPro" id="IPR008162">
    <property type="entry name" value="Pyrophosphatase"/>
</dbReference>
<dbReference type="STRING" id="83449.BON30_22045"/>
<evidence type="ECO:0000256" key="4">
    <source>
        <dbReference type="ARBA" id="ARBA00022801"/>
    </source>
</evidence>
<organism evidence="6 7">
    <name type="scientific">Cystobacter ferrugineus</name>
    <dbReference type="NCBI Taxonomy" id="83449"/>
    <lineage>
        <taxon>Bacteria</taxon>
        <taxon>Pseudomonadati</taxon>
        <taxon>Myxococcota</taxon>
        <taxon>Myxococcia</taxon>
        <taxon>Myxococcales</taxon>
        <taxon>Cystobacterineae</taxon>
        <taxon>Archangiaceae</taxon>
        <taxon>Cystobacter</taxon>
    </lineage>
</organism>